<accession>A0A821E0G4</accession>
<comment type="caution">
    <text evidence="1">The sequence shown here is derived from an EMBL/GenBank/DDBJ whole genome shotgun (WGS) entry which is preliminary data.</text>
</comment>
<gene>
    <name evidence="1" type="ORF">HFQ381_LOCUS34603</name>
</gene>
<evidence type="ECO:0000313" key="2">
    <source>
        <dbReference type="Proteomes" id="UP000663851"/>
    </source>
</evidence>
<dbReference type="EMBL" id="CAJOBO010017495">
    <property type="protein sequence ID" value="CAF4628323.1"/>
    <property type="molecule type" value="Genomic_DNA"/>
</dbReference>
<feature type="non-terminal residue" evidence="1">
    <location>
        <position position="72"/>
    </location>
</feature>
<sequence length="72" mass="8021">MEIPSSLCTSDELQCQFTHESSLSNSSNCSKRIDVDSSSAARLPHKKLLHKLQSQNTKSVDLSNLTRRKSCL</sequence>
<evidence type="ECO:0000313" key="1">
    <source>
        <dbReference type="EMBL" id="CAF4628323.1"/>
    </source>
</evidence>
<proteinExistence type="predicted"/>
<dbReference type="AlphaFoldDB" id="A0A821E0G4"/>
<organism evidence="1 2">
    <name type="scientific">Rotaria socialis</name>
    <dbReference type="NCBI Taxonomy" id="392032"/>
    <lineage>
        <taxon>Eukaryota</taxon>
        <taxon>Metazoa</taxon>
        <taxon>Spiralia</taxon>
        <taxon>Gnathifera</taxon>
        <taxon>Rotifera</taxon>
        <taxon>Eurotatoria</taxon>
        <taxon>Bdelloidea</taxon>
        <taxon>Philodinida</taxon>
        <taxon>Philodinidae</taxon>
        <taxon>Rotaria</taxon>
    </lineage>
</organism>
<reference evidence="1" key="1">
    <citation type="submission" date="2021-02" db="EMBL/GenBank/DDBJ databases">
        <authorList>
            <person name="Nowell W R."/>
        </authorList>
    </citation>
    <scope>NUCLEOTIDE SEQUENCE</scope>
</reference>
<protein>
    <submittedName>
        <fullName evidence="1">Uncharacterized protein</fullName>
    </submittedName>
</protein>
<dbReference type="Proteomes" id="UP000663851">
    <property type="component" value="Unassembled WGS sequence"/>
</dbReference>
<name>A0A821E0G4_9BILA</name>